<reference evidence="3 4" key="1">
    <citation type="submission" date="2024-03" db="EMBL/GenBank/DDBJ databases">
        <authorList>
            <person name="Martinez-Hernandez J."/>
        </authorList>
    </citation>
    <scope>NUCLEOTIDE SEQUENCE [LARGE SCALE GENOMIC DNA]</scope>
</reference>
<dbReference type="Proteomes" id="UP001497480">
    <property type="component" value="Unassembled WGS sequence"/>
</dbReference>
<dbReference type="EMBL" id="CAXHTB010000001">
    <property type="protein sequence ID" value="CAL0299185.1"/>
    <property type="molecule type" value="Genomic_DNA"/>
</dbReference>
<dbReference type="PANTHER" id="PTHR35165:SF1">
    <property type="entry name" value="OS04G0577375 PROTEIN"/>
    <property type="match status" value="1"/>
</dbReference>
<feature type="transmembrane region" description="Helical" evidence="2">
    <location>
        <begin position="21"/>
        <end position="42"/>
    </location>
</feature>
<sequence>MEPNEIKENEKHNRRCMTKPCLVILFLSLLISIVGVLMLGWWLHKYHPTNSQLWMVPFGFILFLTPLIVCLSLTTIPDWCISESDKEDTSKTCQPNDPEANSL</sequence>
<feature type="region of interest" description="Disordered" evidence="1">
    <location>
        <begin position="84"/>
        <end position="103"/>
    </location>
</feature>
<proteinExistence type="predicted"/>
<keyword evidence="2" id="KW-0812">Transmembrane</keyword>
<evidence type="ECO:0000256" key="1">
    <source>
        <dbReference type="SAM" id="MobiDB-lite"/>
    </source>
</evidence>
<evidence type="ECO:0008006" key="5">
    <source>
        <dbReference type="Google" id="ProtNLM"/>
    </source>
</evidence>
<dbReference type="InterPro" id="IPR032238">
    <property type="entry name" value="ATP-synth_Z"/>
</dbReference>
<keyword evidence="2" id="KW-1133">Transmembrane helix</keyword>
<keyword evidence="4" id="KW-1185">Reference proteome</keyword>
<feature type="compositionally biased region" description="Polar residues" evidence="1">
    <location>
        <begin position="91"/>
        <end position="103"/>
    </location>
</feature>
<dbReference type="AlphaFoldDB" id="A0AAV1VQE0"/>
<accession>A0AAV1VQE0</accession>
<organism evidence="3 4">
    <name type="scientific">Lupinus luteus</name>
    <name type="common">European yellow lupine</name>
    <dbReference type="NCBI Taxonomy" id="3873"/>
    <lineage>
        <taxon>Eukaryota</taxon>
        <taxon>Viridiplantae</taxon>
        <taxon>Streptophyta</taxon>
        <taxon>Embryophyta</taxon>
        <taxon>Tracheophyta</taxon>
        <taxon>Spermatophyta</taxon>
        <taxon>Magnoliopsida</taxon>
        <taxon>eudicotyledons</taxon>
        <taxon>Gunneridae</taxon>
        <taxon>Pentapetalae</taxon>
        <taxon>rosids</taxon>
        <taxon>fabids</taxon>
        <taxon>Fabales</taxon>
        <taxon>Fabaceae</taxon>
        <taxon>Papilionoideae</taxon>
        <taxon>50 kb inversion clade</taxon>
        <taxon>genistoids sensu lato</taxon>
        <taxon>core genistoids</taxon>
        <taxon>Genisteae</taxon>
        <taxon>Lupinus</taxon>
    </lineage>
</organism>
<evidence type="ECO:0000256" key="2">
    <source>
        <dbReference type="SAM" id="Phobius"/>
    </source>
</evidence>
<gene>
    <name evidence="3" type="ORF">LLUT_LOCUS245</name>
</gene>
<dbReference type="Pfam" id="PF16594">
    <property type="entry name" value="ATP-synt_Z"/>
    <property type="match status" value="1"/>
</dbReference>
<dbReference type="PANTHER" id="PTHR35165">
    <property type="entry name" value="OS08G0113900 PROTEIN"/>
    <property type="match status" value="1"/>
</dbReference>
<feature type="transmembrane region" description="Helical" evidence="2">
    <location>
        <begin position="54"/>
        <end position="76"/>
    </location>
</feature>
<name>A0AAV1VQE0_LUPLU</name>
<evidence type="ECO:0000313" key="3">
    <source>
        <dbReference type="EMBL" id="CAL0299185.1"/>
    </source>
</evidence>
<evidence type="ECO:0000313" key="4">
    <source>
        <dbReference type="Proteomes" id="UP001497480"/>
    </source>
</evidence>
<keyword evidence="2" id="KW-0472">Membrane</keyword>
<protein>
    <recommendedName>
        <fullName evidence="5">Transmembrane protein</fullName>
    </recommendedName>
</protein>
<comment type="caution">
    <text evidence="3">The sequence shown here is derived from an EMBL/GenBank/DDBJ whole genome shotgun (WGS) entry which is preliminary data.</text>
</comment>